<dbReference type="InterPro" id="IPR002731">
    <property type="entry name" value="ATPase_BadF"/>
</dbReference>
<dbReference type="PANTHER" id="PTHR43190:SF3">
    <property type="entry name" value="N-ACETYL-D-GLUCOSAMINE KINASE"/>
    <property type="match status" value="1"/>
</dbReference>
<organism evidence="2 3">
    <name type="scientific">Mucilaginibacter ginkgonis</name>
    <dbReference type="NCBI Taxonomy" id="2682091"/>
    <lineage>
        <taxon>Bacteria</taxon>
        <taxon>Pseudomonadati</taxon>
        <taxon>Bacteroidota</taxon>
        <taxon>Sphingobacteriia</taxon>
        <taxon>Sphingobacteriales</taxon>
        <taxon>Sphingobacteriaceae</taxon>
        <taxon>Mucilaginibacter</taxon>
    </lineage>
</organism>
<dbReference type="InterPro" id="IPR052519">
    <property type="entry name" value="Euk-type_GlcNAc_Kinase"/>
</dbReference>
<dbReference type="AlphaFoldDB" id="A0A6I4HUC8"/>
<dbReference type="PANTHER" id="PTHR43190">
    <property type="entry name" value="N-ACETYL-D-GLUCOSAMINE KINASE"/>
    <property type="match status" value="1"/>
</dbReference>
<keyword evidence="3" id="KW-1185">Reference proteome</keyword>
<name>A0A6I4HUC8_9SPHI</name>
<dbReference type="RefSeq" id="WP_157522489.1">
    <property type="nucleotide sequence ID" value="NZ_CP066775.1"/>
</dbReference>
<reference evidence="2 3" key="1">
    <citation type="submission" date="2020-12" db="EMBL/GenBank/DDBJ databases">
        <title>HMF7856_wgs.fasta genome submission.</title>
        <authorList>
            <person name="Kang H."/>
            <person name="Kim H."/>
            <person name="Joh K."/>
        </authorList>
    </citation>
    <scope>NUCLEOTIDE SEQUENCE [LARGE SCALE GENOMIC DNA]</scope>
    <source>
        <strain evidence="2 3">HMF7856</strain>
    </source>
</reference>
<evidence type="ECO:0000313" key="2">
    <source>
        <dbReference type="EMBL" id="QQL50307.1"/>
    </source>
</evidence>
<evidence type="ECO:0000313" key="3">
    <source>
        <dbReference type="Proteomes" id="UP000429232"/>
    </source>
</evidence>
<proteinExistence type="predicted"/>
<dbReference type="Pfam" id="PF01869">
    <property type="entry name" value="BcrAD_BadFG"/>
    <property type="match status" value="1"/>
</dbReference>
<sequence length="328" mass="35765">MSSKLIIGVDGGATKTQMAVANTDGELLNVHTSGGTYYILENAQQEMNALLAPIANSEVAVAVFTVAGWDFKPDQEKQQRVIEEAIRVNNISIDKIIYENDVFSTLKSAKDVNGACVVISCGTGVIGLAAKGNYFCKTPGYEYLSGEWGSGIHQAEYGIHLACASLLGRGEEYAILTQKALAYFEATDADSLAFNIFNKFTTNKQRGYFLKEIYDAYHEGCPGAAKVINRAAEELARTAWCLIKKLNKPDHVNLIFGGGVIKQFGLPPGFNEWLQKLTGRNDFKMFVIKSAPVYGALRWALAAAEVSTTHILPLLICNPVSYGNYLQP</sequence>
<protein>
    <submittedName>
        <fullName evidence="2">ROK family protein</fullName>
    </submittedName>
</protein>
<dbReference type="KEGG" id="mgik:GO620_002300"/>
<dbReference type="EMBL" id="CP066775">
    <property type="protein sequence ID" value="QQL50307.1"/>
    <property type="molecule type" value="Genomic_DNA"/>
</dbReference>
<dbReference type="Gene3D" id="3.30.420.40">
    <property type="match status" value="2"/>
</dbReference>
<gene>
    <name evidence="2" type="ORF">GO620_002300</name>
</gene>
<dbReference type="Proteomes" id="UP000429232">
    <property type="component" value="Chromosome"/>
</dbReference>
<dbReference type="SUPFAM" id="SSF53067">
    <property type="entry name" value="Actin-like ATPase domain"/>
    <property type="match status" value="2"/>
</dbReference>
<feature type="domain" description="ATPase BadF/BadG/BcrA/BcrD type" evidence="1">
    <location>
        <begin position="7"/>
        <end position="300"/>
    </location>
</feature>
<evidence type="ECO:0000259" key="1">
    <source>
        <dbReference type="Pfam" id="PF01869"/>
    </source>
</evidence>
<dbReference type="InterPro" id="IPR043129">
    <property type="entry name" value="ATPase_NBD"/>
</dbReference>
<accession>A0A6I4HUC8</accession>